<protein>
    <submittedName>
        <fullName evidence="2">Trypsin-like peptidase domain-containing protein</fullName>
    </submittedName>
</protein>
<evidence type="ECO:0000259" key="1">
    <source>
        <dbReference type="Pfam" id="PF20028"/>
    </source>
</evidence>
<dbReference type="RefSeq" id="WP_031060821.1">
    <property type="nucleotide sequence ID" value="NZ_JBHSPX010000008.1"/>
</dbReference>
<proteinExistence type="predicted"/>
<name>A0ABW1MVR6_9ACTN</name>
<dbReference type="Pfam" id="PF20028">
    <property type="entry name" value="VMAP-C"/>
    <property type="match status" value="1"/>
</dbReference>
<dbReference type="Pfam" id="PF13365">
    <property type="entry name" value="Trypsin_2"/>
    <property type="match status" value="1"/>
</dbReference>
<accession>A0ABW1MVR6</accession>
<keyword evidence="3" id="KW-1185">Reference proteome</keyword>
<dbReference type="InterPro" id="IPR045450">
    <property type="entry name" value="VMAP_C"/>
</dbReference>
<comment type="caution">
    <text evidence="2">The sequence shown here is derived from an EMBL/GenBank/DDBJ whole genome shotgun (WGS) entry which is preliminary data.</text>
</comment>
<dbReference type="EMBL" id="JBHSPX010000008">
    <property type="protein sequence ID" value="MFC6066807.1"/>
    <property type="molecule type" value="Genomic_DNA"/>
</dbReference>
<evidence type="ECO:0000313" key="3">
    <source>
        <dbReference type="Proteomes" id="UP001596139"/>
    </source>
</evidence>
<dbReference type="SUPFAM" id="SSF50494">
    <property type="entry name" value="Trypsin-like serine proteases"/>
    <property type="match status" value="1"/>
</dbReference>
<organism evidence="2 3">
    <name type="scientific">Streptomyces ochraceiscleroticus</name>
    <dbReference type="NCBI Taxonomy" id="47761"/>
    <lineage>
        <taxon>Bacteria</taxon>
        <taxon>Bacillati</taxon>
        <taxon>Actinomycetota</taxon>
        <taxon>Actinomycetes</taxon>
        <taxon>Kitasatosporales</taxon>
        <taxon>Streptomycetaceae</taxon>
        <taxon>Streptomyces</taxon>
    </lineage>
</organism>
<sequence>MRWFGAGAEGAGEDATPDERAGLVTVYGTDFAPADGGQPPARPPFAATPLGGSALGSGALGTYDPSPAAPAPSGGVRMVGAGVCLTPRHVLTCAHVVNLAAGRDRLEHSHPGAVELTVGFPGATHGARGTARLTHWIPPRDEQFPERHSPVPPDARRWRGDLAVLELTGDPPPGVTPPRWTAMTGAQSVRARYGTGDPEHTAYGRIVSCEGGIGYVHGRPTGAAIRGGYSGGPVWSVGDHRAVGLVAAMVTHGPGPYDPAMTTRLSWSFSWQVIKEELIAAGARALLADCADPVPQQRTPDRLREDLRVLLDRALPDEAHVRKHAARFAERCRLPHPEDGSLPTLEEWTEVLLTVDRAVPALAEVLAPYDPVHARELRDLARLTPRLTDRWMSPWEEQALLQLLCTLPDDVRRRVPEATRSAFPYPLPDKVVDGTGLSDPKVFAAYARHWVSALESRAGDGRQVPAGTPGVPALLRAVEFVAALGSPLAQRTELRLWNERMAGHLGIDAATLADRRADADQWAQSAVSAPPRLVVELTGGTGHGRTRRYDVGFWTDVGDGRLQPAAGAGADPLTPAEIVKVLHKHLDRLAGASVGQAWPAVELIVEHGDLEIDLDSLDAAGEGPLPPKVVGTRYPMVLRCPSIRRLADSDGVWRRRWRALGKKGAVRLDASHDDPGRVAGLLDEDLDASVVVVGTPHGTRARTATWCLACGVPVLLWDRGEHAADGGRLFALDPPSRVHQLPDAVREYRAKARRSPDEHRARPVLVWDDPSRPLPLTAHLTDPSERAEL</sequence>
<gene>
    <name evidence="2" type="ORF">ACFP4F_30290</name>
</gene>
<feature type="domain" description="vWA-MoxR associated protein C-terminal" evidence="1">
    <location>
        <begin position="548"/>
        <end position="770"/>
    </location>
</feature>
<dbReference type="InterPro" id="IPR009003">
    <property type="entry name" value="Peptidase_S1_PA"/>
</dbReference>
<reference evidence="3" key="1">
    <citation type="journal article" date="2019" name="Int. J. Syst. Evol. Microbiol.">
        <title>The Global Catalogue of Microorganisms (GCM) 10K type strain sequencing project: providing services to taxonomists for standard genome sequencing and annotation.</title>
        <authorList>
            <consortium name="The Broad Institute Genomics Platform"/>
            <consortium name="The Broad Institute Genome Sequencing Center for Infectious Disease"/>
            <person name="Wu L."/>
            <person name="Ma J."/>
        </authorList>
    </citation>
    <scope>NUCLEOTIDE SEQUENCE [LARGE SCALE GENOMIC DNA]</scope>
    <source>
        <strain evidence="3">CGMCC 1.15180</strain>
    </source>
</reference>
<evidence type="ECO:0000313" key="2">
    <source>
        <dbReference type="EMBL" id="MFC6066807.1"/>
    </source>
</evidence>
<dbReference type="Proteomes" id="UP001596139">
    <property type="component" value="Unassembled WGS sequence"/>
</dbReference>